<proteinExistence type="predicted"/>
<sequence>MKKRYSLVLAALCGIVTVGQAQSWKPFRTGLIYAYQSSPASVTNDIHTLRVDSTYTTLSGDSVFAFNRIMRRAPGGDQGLFYKSRNNLFGMRMQWRPGTSEYQLFVAADPTAGQSAYSLLLRPRAAVGSTWAANSGSLVTATLTSRSLQSFGSPAVTDSLAVIMLSNGQVLRLSRRYGLVSATELVSPSSSAAKDYVQAALPAPLLESAYSPLKIFDMQPGDELGYVDEPFSYGGLPCSRTYKLRRIKTRQQTADSLIYTYQEQSRTQTYGVPNCGSPVGSSTTPISNGRLAVSLRTGQTQQYSIVFSALPMLSGEYRVASNTGNDTRLIVGIGLVYQSLGNCAGSGRNIGYQVMYPFNNTPGMYWRGLDALAVGQSFSPVLGLGDVFTHSTSLQYYTRTRGGTTTTCGTRSDYVTLLLARVAQLAPGFQAFPNPATEAVELQLAAPAQPGTSVVVQDAVGRLVWRAAVPAGQTSVPVSLRNKPAGIYLLQLQTATGTAGTVRVQKLP</sequence>
<accession>A0ABY4FGH0</accession>
<keyword evidence="4" id="KW-1185">Reference proteome</keyword>
<evidence type="ECO:0000259" key="2">
    <source>
        <dbReference type="Pfam" id="PF18962"/>
    </source>
</evidence>
<dbReference type="EMBL" id="CP095049">
    <property type="protein sequence ID" value="UOQ55107.1"/>
    <property type="molecule type" value="Genomic_DNA"/>
</dbReference>
<protein>
    <submittedName>
        <fullName evidence="3">T9SS type A sorting domain-containing protein</fullName>
    </submittedName>
</protein>
<dbReference type="InterPro" id="IPR026444">
    <property type="entry name" value="Secre_tail"/>
</dbReference>
<feature type="chain" id="PRO_5047311775" evidence="1">
    <location>
        <begin position="22"/>
        <end position="508"/>
    </location>
</feature>
<gene>
    <name evidence="3" type="ORF">MUN80_10190</name>
</gene>
<evidence type="ECO:0000256" key="1">
    <source>
        <dbReference type="SAM" id="SignalP"/>
    </source>
</evidence>
<dbReference type="Pfam" id="PF18962">
    <property type="entry name" value="Por_Secre_tail"/>
    <property type="match status" value="1"/>
</dbReference>
<reference evidence="3 4" key="1">
    <citation type="submission" date="2022-04" db="EMBL/GenBank/DDBJ databases">
        <title>Hymenobacter sp. isolated from the air.</title>
        <authorList>
            <person name="Won M."/>
            <person name="Lee C.-M."/>
            <person name="Woen H.-Y."/>
            <person name="Kwon S.-W."/>
        </authorList>
    </citation>
    <scope>NUCLEOTIDE SEQUENCE [LARGE SCALE GENOMIC DNA]</scope>
    <source>
        <strain evidence="4">5116 S-27</strain>
    </source>
</reference>
<evidence type="ECO:0000313" key="4">
    <source>
        <dbReference type="Proteomes" id="UP000831785"/>
    </source>
</evidence>
<feature type="domain" description="Secretion system C-terminal sorting" evidence="2">
    <location>
        <begin position="432"/>
        <end position="498"/>
    </location>
</feature>
<dbReference type="RefSeq" id="WP_244723205.1">
    <property type="nucleotide sequence ID" value="NZ_CP095049.1"/>
</dbReference>
<dbReference type="NCBIfam" id="TIGR04183">
    <property type="entry name" value="Por_Secre_tail"/>
    <property type="match status" value="1"/>
</dbReference>
<evidence type="ECO:0000313" key="3">
    <source>
        <dbReference type="EMBL" id="UOQ55107.1"/>
    </source>
</evidence>
<feature type="signal peptide" evidence="1">
    <location>
        <begin position="1"/>
        <end position="21"/>
    </location>
</feature>
<name>A0ABY4FGH0_9BACT</name>
<dbReference type="Proteomes" id="UP000831785">
    <property type="component" value="Chromosome"/>
</dbReference>
<keyword evidence="1" id="KW-0732">Signal</keyword>
<organism evidence="3 4">
    <name type="scientific">Hymenobacter cellulosivorans</name>
    <dbReference type="NCBI Taxonomy" id="2932249"/>
    <lineage>
        <taxon>Bacteria</taxon>
        <taxon>Pseudomonadati</taxon>
        <taxon>Bacteroidota</taxon>
        <taxon>Cytophagia</taxon>
        <taxon>Cytophagales</taxon>
        <taxon>Hymenobacteraceae</taxon>
        <taxon>Hymenobacter</taxon>
    </lineage>
</organism>